<comment type="subcellular location">
    <subcellularLocation>
        <location evidence="1">Nucleus</location>
    </subcellularLocation>
</comment>
<feature type="region of interest" description="Disordered" evidence="3">
    <location>
        <begin position="30"/>
        <end position="76"/>
    </location>
</feature>
<dbReference type="PANTHER" id="PTHR33172">
    <property type="entry name" value="OS08G0516900 PROTEIN"/>
    <property type="match status" value="1"/>
</dbReference>
<keyword evidence="5" id="KW-1185">Reference proteome</keyword>
<dbReference type="PANTHER" id="PTHR33172:SF104">
    <property type="entry name" value="OS02G0227100 PROTEIN"/>
    <property type="match status" value="1"/>
</dbReference>
<comment type="caution">
    <text evidence="4">The sequence shown here is derived from an EMBL/GenBank/DDBJ whole genome shotgun (WGS) entry which is preliminary data.</text>
</comment>
<sequence length="196" mass="21050">MGEGTGKQMLQGAYSIRQYDQNYAKREDGWVIMEGDDDDDHETTSTTTSNGSTSSSELVDDASSSASSSCSSSLRSGGSLFDLSDLMAQLPIKRGLSKYFQGKSQSFTSLSKVNSLEDLAKKETPYQRSKALKACKSYGGFLGTQRSYTLIPKATISKVKKASRGPLSSVSFAGRRGTSLGIIDNRVPPVSVTKKV</sequence>
<name>A0AAW1WJK2_RUBAR</name>
<evidence type="ECO:0000256" key="1">
    <source>
        <dbReference type="ARBA" id="ARBA00004123"/>
    </source>
</evidence>
<evidence type="ECO:0000256" key="2">
    <source>
        <dbReference type="ARBA" id="ARBA00023242"/>
    </source>
</evidence>
<protein>
    <recommendedName>
        <fullName evidence="6">Oxidative stress 3</fullName>
    </recommendedName>
</protein>
<dbReference type="EMBL" id="JBEDUW010000006">
    <property type="protein sequence ID" value="KAK9923490.1"/>
    <property type="molecule type" value="Genomic_DNA"/>
</dbReference>
<gene>
    <name evidence="4" type="ORF">M0R45_031907</name>
</gene>
<dbReference type="AlphaFoldDB" id="A0AAW1WJK2"/>
<evidence type="ECO:0008006" key="6">
    <source>
        <dbReference type="Google" id="ProtNLM"/>
    </source>
</evidence>
<evidence type="ECO:0000313" key="5">
    <source>
        <dbReference type="Proteomes" id="UP001457282"/>
    </source>
</evidence>
<organism evidence="4 5">
    <name type="scientific">Rubus argutus</name>
    <name type="common">Southern blackberry</name>
    <dbReference type="NCBI Taxonomy" id="59490"/>
    <lineage>
        <taxon>Eukaryota</taxon>
        <taxon>Viridiplantae</taxon>
        <taxon>Streptophyta</taxon>
        <taxon>Embryophyta</taxon>
        <taxon>Tracheophyta</taxon>
        <taxon>Spermatophyta</taxon>
        <taxon>Magnoliopsida</taxon>
        <taxon>eudicotyledons</taxon>
        <taxon>Gunneridae</taxon>
        <taxon>Pentapetalae</taxon>
        <taxon>rosids</taxon>
        <taxon>fabids</taxon>
        <taxon>Rosales</taxon>
        <taxon>Rosaceae</taxon>
        <taxon>Rosoideae</taxon>
        <taxon>Rosoideae incertae sedis</taxon>
        <taxon>Rubus</taxon>
    </lineage>
</organism>
<dbReference type="Proteomes" id="UP001457282">
    <property type="component" value="Unassembled WGS sequence"/>
</dbReference>
<dbReference type="InterPro" id="IPR051992">
    <property type="entry name" value="OxStress_Response_Reg"/>
</dbReference>
<proteinExistence type="predicted"/>
<dbReference type="GO" id="GO:0005634">
    <property type="term" value="C:nucleus"/>
    <property type="evidence" value="ECO:0007669"/>
    <property type="project" value="UniProtKB-SubCell"/>
</dbReference>
<evidence type="ECO:0000256" key="3">
    <source>
        <dbReference type="SAM" id="MobiDB-lite"/>
    </source>
</evidence>
<reference evidence="4 5" key="1">
    <citation type="journal article" date="2023" name="G3 (Bethesda)">
        <title>A chromosome-length genome assembly and annotation of blackberry (Rubus argutus, cv. 'Hillquist').</title>
        <authorList>
            <person name="Bruna T."/>
            <person name="Aryal R."/>
            <person name="Dudchenko O."/>
            <person name="Sargent D.J."/>
            <person name="Mead D."/>
            <person name="Buti M."/>
            <person name="Cavallini A."/>
            <person name="Hytonen T."/>
            <person name="Andres J."/>
            <person name="Pham M."/>
            <person name="Weisz D."/>
            <person name="Mascagni F."/>
            <person name="Usai G."/>
            <person name="Natali L."/>
            <person name="Bassil N."/>
            <person name="Fernandez G.E."/>
            <person name="Lomsadze A."/>
            <person name="Armour M."/>
            <person name="Olukolu B."/>
            <person name="Poorten T."/>
            <person name="Britton C."/>
            <person name="Davik J."/>
            <person name="Ashrafi H."/>
            <person name="Aiden E.L."/>
            <person name="Borodovsky M."/>
            <person name="Worthington M."/>
        </authorList>
    </citation>
    <scope>NUCLEOTIDE SEQUENCE [LARGE SCALE GENOMIC DNA]</scope>
    <source>
        <strain evidence="4">PI 553951</strain>
    </source>
</reference>
<dbReference type="GO" id="GO:0006950">
    <property type="term" value="P:response to stress"/>
    <property type="evidence" value="ECO:0007669"/>
    <property type="project" value="UniProtKB-ARBA"/>
</dbReference>
<keyword evidence="2" id="KW-0539">Nucleus</keyword>
<accession>A0AAW1WJK2</accession>
<evidence type="ECO:0000313" key="4">
    <source>
        <dbReference type="EMBL" id="KAK9923490.1"/>
    </source>
</evidence>
<feature type="compositionally biased region" description="Low complexity" evidence="3">
    <location>
        <begin position="44"/>
        <end position="76"/>
    </location>
</feature>